<evidence type="ECO:0000256" key="4">
    <source>
        <dbReference type="ARBA" id="ARBA00023180"/>
    </source>
</evidence>
<dbReference type="SUPFAM" id="SSF57535">
    <property type="entry name" value="Complement control module/SCR domain"/>
    <property type="match status" value="4"/>
</dbReference>
<feature type="domain" description="Sushi" evidence="10">
    <location>
        <begin position="122"/>
        <end position="187"/>
    </location>
</feature>
<feature type="domain" description="EGF-like" evidence="9">
    <location>
        <begin position="85"/>
        <end position="120"/>
    </location>
</feature>
<keyword evidence="11" id="KW-1185">Reference proteome</keyword>
<proteinExistence type="predicted"/>
<evidence type="ECO:0000259" key="9">
    <source>
        <dbReference type="PROSITE" id="PS50026"/>
    </source>
</evidence>
<keyword evidence="1 6" id="KW-0768">Sushi</keyword>
<feature type="domain" description="Sushi" evidence="10">
    <location>
        <begin position="188"/>
        <end position="247"/>
    </location>
</feature>
<feature type="transmembrane region" description="Helical" evidence="8">
    <location>
        <begin position="334"/>
        <end position="357"/>
    </location>
</feature>
<evidence type="ECO:0000256" key="3">
    <source>
        <dbReference type="ARBA" id="ARBA00023157"/>
    </source>
</evidence>
<accession>A0ABM4CFK4</accession>
<evidence type="ECO:0000256" key="6">
    <source>
        <dbReference type="PROSITE-ProRule" id="PRU00302"/>
    </source>
</evidence>
<evidence type="ECO:0000259" key="10">
    <source>
        <dbReference type="PROSITE" id="PS50923"/>
    </source>
</evidence>
<evidence type="ECO:0000256" key="2">
    <source>
        <dbReference type="ARBA" id="ARBA00022737"/>
    </source>
</evidence>
<dbReference type="Proteomes" id="UP001652625">
    <property type="component" value="Chromosome 09"/>
</dbReference>
<dbReference type="InterPro" id="IPR050350">
    <property type="entry name" value="Compl-Cell_Adhes-Reg"/>
</dbReference>
<keyword evidence="8" id="KW-0812">Transmembrane</keyword>
<feature type="compositionally biased region" description="Polar residues" evidence="7">
    <location>
        <begin position="473"/>
        <end position="485"/>
    </location>
</feature>
<keyword evidence="4" id="KW-0325">Glycoprotein</keyword>
<feature type="region of interest" description="Disordered" evidence="7">
    <location>
        <begin position="473"/>
        <end position="507"/>
    </location>
</feature>
<feature type="disulfide bond" evidence="5">
    <location>
        <begin position="110"/>
        <end position="119"/>
    </location>
</feature>
<dbReference type="PANTHER" id="PTHR19325:SF560">
    <property type="entry name" value="SUSHI, VON WILLEBRAND FACTOR TYPE A, EGF AND PENTRAXIN DOMAIN-CONTAINING PROTEIN 1"/>
    <property type="match status" value="1"/>
</dbReference>
<feature type="domain" description="Sushi" evidence="10">
    <location>
        <begin position="250"/>
        <end position="308"/>
    </location>
</feature>
<evidence type="ECO:0000256" key="1">
    <source>
        <dbReference type="ARBA" id="ARBA00022659"/>
    </source>
</evidence>
<feature type="disulfide bond" evidence="5">
    <location>
        <begin position="88"/>
        <end position="98"/>
    </location>
</feature>
<feature type="compositionally biased region" description="Polar residues" evidence="7">
    <location>
        <begin position="410"/>
        <end position="425"/>
    </location>
</feature>
<feature type="domain" description="Sushi" evidence="10">
    <location>
        <begin position="22"/>
        <end position="86"/>
    </location>
</feature>
<dbReference type="Gene3D" id="2.10.70.10">
    <property type="entry name" value="Complement Module, domain 1"/>
    <property type="match status" value="4"/>
</dbReference>
<organism evidence="11 12">
    <name type="scientific">Hydra vulgaris</name>
    <name type="common">Hydra</name>
    <name type="synonym">Hydra attenuata</name>
    <dbReference type="NCBI Taxonomy" id="6087"/>
    <lineage>
        <taxon>Eukaryota</taxon>
        <taxon>Metazoa</taxon>
        <taxon>Cnidaria</taxon>
        <taxon>Hydrozoa</taxon>
        <taxon>Hydroidolina</taxon>
        <taxon>Anthoathecata</taxon>
        <taxon>Aplanulata</taxon>
        <taxon>Hydridae</taxon>
        <taxon>Hydra</taxon>
    </lineage>
</organism>
<dbReference type="CDD" id="cd00033">
    <property type="entry name" value="CCP"/>
    <property type="match status" value="3"/>
</dbReference>
<dbReference type="InterPro" id="IPR000742">
    <property type="entry name" value="EGF"/>
</dbReference>
<feature type="region of interest" description="Disordered" evidence="7">
    <location>
        <begin position="406"/>
        <end position="428"/>
    </location>
</feature>
<dbReference type="GeneID" id="100208468"/>
<dbReference type="PROSITE" id="PS00022">
    <property type="entry name" value="EGF_1"/>
    <property type="match status" value="1"/>
</dbReference>
<dbReference type="SUPFAM" id="SSF57196">
    <property type="entry name" value="EGF/Laminin"/>
    <property type="match status" value="1"/>
</dbReference>
<dbReference type="SMART" id="SM00032">
    <property type="entry name" value="CCP"/>
    <property type="match status" value="4"/>
</dbReference>
<dbReference type="RefSeq" id="XP_065660498.1">
    <property type="nucleotide sequence ID" value="XM_065804426.1"/>
</dbReference>
<keyword evidence="8" id="KW-0472">Membrane</keyword>
<protein>
    <submittedName>
        <fullName evidence="12">Complement factor H isoform X4</fullName>
    </submittedName>
</protein>
<sequence>MVSFKKDLFMYLLVWYKIGKCDDCQQPNLPANSFQVTKESAIYKDKSFLYYQCEDGYSFGADSIFQQKIQCVGGKWDPRKLPKCTDHCNNKCGNHGRCKKYENDEYRCLCDINYDGVNCTERVCEAPILYPHGTFQLITGKVQSNKYSLSSSIQYSCVAGYKITKGNTQSHCGRNGWIPEYVPKCEEIECENIYKSDSLVHYQPMKTSYHIGSVVQFYCDHTLLLGSAVSTCLIDGGWSAPWPTCIPKLKSCSSPAYIVNGNTDIKRGDFLDGSTFRYTCKQNYVISGDSHITCSNGNWIGIVPKCILLDSFCDQQSSIKCLEKAKQDSSTQPLILVAGTAGGLLMLLLLLIVAVACQRRRIARRINRQRYINGDDDRCSFVYYSNDVHVVLPSYDEAMLARRLQPPPYNENTASPNNSSQNEVSGENAYESIQEVTEAGAIQEITESVSPVEHFVLKPYCGAAYAEVQKNFPSSQSESITVTNEQKSHENDENIEYDDDNQPLIND</sequence>
<dbReference type="InterPro" id="IPR035976">
    <property type="entry name" value="Sushi/SCR/CCP_sf"/>
</dbReference>
<comment type="caution">
    <text evidence="5">Lacks conserved residue(s) required for the propagation of feature annotation.</text>
</comment>
<evidence type="ECO:0000256" key="8">
    <source>
        <dbReference type="SAM" id="Phobius"/>
    </source>
</evidence>
<evidence type="ECO:0000256" key="7">
    <source>
        <dbReference type="SAM" id="MobiDB-lite"/>
    </source>
</evidence>
<reference evidence="12" key="1">
    <citation type="submission" date="2025-08" db="UniProtKB">
        <authorList>
            <consortium name="RefSeq"/>
        </authorList>
    </citation>
    <scope>IDENTIFICATION</scope>
</reference>
<keyword evidence="8" id="KW-1133">Transmembrane helix</keyword>
<dbReference type="PROSITE" id="PS50026">
    <property type="entry name" value="EGF_3"/>
    <property type="match status" value="1"/>
</dbReference>
<evidence type="ECO:0000313" key="12">
    <source>
        <dbReference type="RefSeq" id="XP_065660498.1"/>
    </source>
</evidence>
<name>A0ABM4CFK4_HYDVU</name>
<evidence type="ECO:0000313" key="11">
    <source>
        <dbReference type="Proteomes" id="UP001652625"/>
    </source>
</evidence>
<dbReference type="Pfam" id="PF00084">
    <property type="entry name" value="Sushi"/>
    <property type="match status" value="4"/>
</dbReference>
<keyword evidence="2" id="KW-0677">Repeat</keyword>
<gene>
    <name evidence="12" type="primary">LOC100208468</name>
</gene>
<evidence type="ECO:0000256" key="5">
    <source>
        <dbReference type="PROSITE-ProRule" id="PRU00076"/>
    </source>
</evidence>
<dbReference type="PANTHER" id="PTHR19325">
    <property type="entry name" value="COMPLEMENT COMPONENT-RELATED SUSHI DOMAIN-CONTAINING"/>
    <property type="match status" value="1"/>
</dbReference>
<dbReference type="InterPro" id="IPR000436">
    <property type="entry name" value="Sushi_SCR_CCP_dom"/>
</dbReference>
<keyword evidence="3 5" id="KW-1015">Disulfide bond</keyword>
<keyword evidence="5" id="KW-0245">EGF-like domain</keyword>
<dbReference type="PROSITE" id="PS50923">
    <property type="entry name" value="SUSHI"/>
    <property type="match status" value="4"/>
</dbReference>